<evidence type="ECO:0000313" key="3">
    <source>
        <dbReference type="Proteomes" id="UP000761411"/>
    </source>
</evidence>
<feature type="domain" description="N-acetyltransferase" evidence="1">
    <location>
        <begin position="4"/>
        <end position="153"/>
    </location>
</feature>
<dbReference type="InterPro" id="IPR016181">
    <property type="entry name" value="Acyl_CoA_acyltransferase"/>
</dbReference>
<dbReference type="Proteomes" id="UP000761411">
    <property type="component" value="Unassembled WGS sequence"/>
</dbReference>
<dbReference type="SUPFAM" id="SSF55729">
    <property type="entry name" value="Acyl-CoA N-acyltransferases (Nat)"/>
    <property type="match status" value="1"/>
</dbReference>
<dbReference type="AlphaFoldDB" id="A0A944GVA6"/>
<name>A0A944GVA6_9BACI</name>
<protein>
    <submittedName>
        <fullName evidence="2">GNAT family N-acetyltransferase</fullName>
    </submittedName>
</protein>
<dbReference type="EMBL" id="QTKX01000001">
    <property type="protein sequence ID" value="MBS8263304.1"/>
    <property type="molecule type" value="Genomic_DNA"/>
</dbReference>
<accession>A0A944GVA6</accession>
<dbReference type="CDD" id="cd04301">
    <property type="entry name" value="NAT_SF"/>
    <property type="match status" value="1"/>
</dbReference>
<proteinExistence type="predicted"/>
<evidence type="ECO:0000313" key="2">
    <source>
        <dbReference type="EMBL" id="MBS8263304.1"/>
    </source>
</evidence>
<dbReference type="PROSITE" id="PS51186">
    <property type="entry name" value="GNAT"/>
    <property type="match status" value="1"/>
</dbReference>
<reference evidence="2 3" key="1">
    <citation type="journal article" date="2021" name="Microorganisms">
        <title>Bacterial Dimethylsulfoniopropionate Biosynthesis in the East China Sea.</title>
        <authorList>
            <person name="Liu J."/>
            <person name="Zhang Y."/>
            <person name="Liu J."/>
            <person name="Zhong H."/>
            <person name="Williams B.T."/>
            <person name="Zheng Y."/>
            <person name="Curson A.R.J."/>
            <person name="Sun C."/>
            <person name="Sun H."/>
            <person name="Song D."/>
            <person name="Wagner Mackenzie B."/>
            <person name="Bermejo Martinez A."/>
            <person name="Todd J.D."/>
            <person name="Zhang X.H."/>
        </authorList>
    </citation>
    <scope>NUCLEOTIDE SEQUENCE [LARGE SCALE GENOMIC DNA]</scope>
    <source>
        <strain evidence="2 3">ESS08</strain>
    </source>
</reference>
<gene>
    <name evidence="2" type="ORF">DYI25_02490</name>
</gene>
<keyword evidence="3" id="KW-1185">Reference proteome</keyword>
<dbReference type="GO" id="GO:0016747">
    <property type="term" value="F:acyltransferase activity, transferring groups other than amino-acyl groups"/>
    <property type="evidence" value="ECO:0007669"/>
    <property type="project" value="InterPro"/>
</dbReference>
<dbReference type="InterPro" id="IPR000182">
    <property type="entry name" value="GNAT_dom"/>
</dbReference>
<comment type="caution">
    <text evidence="2">The sequence shown here is derived from an EMBL/GenBank/DDBJ whole genome shotgun (WGS) entry which is preliminary data.</text>
</comment>
<dbReference type="Gene3D" id="3.40.630.30">
    <property type="match status" value="1"/>
</dbReference>
<evidence type="ECO:0000259" key="1">
    <source>
        <dbReference type="PROSITE" id="PS51186"/>
    </source>
</evidence>
<sequence length="153" mass="17794">MVTLTWRRFQSTDLLFFHGLISESVKWSKNELRGLSLEEYIAQYTDLPGEWRIWEQGEGPVAVSYHVESAPSNQKPWVGTILVKADERRRGIALAILNHLSNEFELNGQRALFAAVPFDEYEWSNFLTDCGFEQFKTEENEGETFLIMVRPFE</sequence>
<organism evidence="2 3">
    <name type="scientific">Mesobacillus boroniphilus</name>
    <dbReference type="NCBI Taxonomy" id="308892"/>
    <lineage>
        <taxon>Bacteria</taxon>
        <taxon>Bacillati</taxon>
        <taxon>Bacillota</taxon>
        <taxon>Bacilli</taxon>
        <taxon>Bacillales</taxon>
        <taxon>Bacillaceae</taxon>
        <taxon>Mesobacillus</taxon>
    </lineage>
</organism>